<dbReference type="EMBL" id="CADCUU010000110">
    <property type="protein sequence ID" value="CAA9396997.1"/>
    <property type="molecule type" value="Genomic_DNA"/>
</dbReference>
<keyword evidence="13 14" id="KW-0342">GTP-binding</keyword>
<evidence type="ECO:0000256" key="13">
    <source>
        <dbReference type="ARBA" id="ARBA00023134"/>
    </source>
</evidence>
<evidence type="ECO:0000256" key="7">
    <source>
        <dbReference type="ARBA" id="ARBA00007490"/>
    </source>
</evidence>
<evidence type="ECO:0000256" key="12">
    <source>
        <dbReference type="ARBA" id="ARBA00022840"/>
    </source>
</evidence>
<comment type="catalytic activity">
    <reaction evidence="1 14">
        <text>adenosylcob(III)inamide + ATP = adenosylcob(III)inamide phosphate + ADP + H(+)</text>
        <dbReference type="Rhea" id="RHEA:15769"/>
        <dbReference type="ChEBI" id="CHEBI:2480"/>
        <dbReference type="ChEBI" id="CHEBI:15378"/>
        <dbReference type="ChEBI" id="CHEBI:30616"/>
        <dbReference type="ChEBI" id="CHEBI:58502"/>
        <dbReference type="ChEBI" id="CHEBI:456216"/>
        <dbReference type="EC" id="2.7.1.156"/>
    </reaction>
</comment>
<keyword evidence="17" id="KW-0548">Nucleotidyltransferase</keyword>
<keyword evidence="11 14" id="KW-0418">Kinase</keyword>
<evidence type="ECO:0000256" key="3">
    <source>
        <dbReference type="ARBA" id="ARBA00001522"/>
    </source>
</evidence>
<evidence type="ECO:0000256" key="14">
    <source>
        <dbReference type="PIRNR" id="PIRNR006135"/>
    </source>
</evidence>
<comment type="similarity">
    <text evidence="7 14">Belongs to the CobU/CobP family.</text>
</comment>
<dbReference type="GO" id="GO:0043752">
    <property type="term" value="F:adenosylcobinamide kinase activity"/>
    <property type="evidence" value="ECO:0007669"/>
    <property type="project" value="UniProtKB-EC"/>
</dbReference>
<comment type="pathway">
    <text evidence="6 14">Cofactor biosynthesis; adenosylcobalamin biosynthesis; adenosylcobalamin from cob(II)yrinate a,c-diamide: step 5/7.</text>
</comment>
<dbReference type="CDD" id="cd00544">
    <property type="entry name" value="CobU"/>
    <property type="match status" value="1"/>
</dbReference>
<dbReference type="NCBIfam" id="NF004469">
    <property type="entry name" value="PRK05800.1"/>
    <property type="match status" value="1"/>
</dbReference>
<dbReference type="Pfam" id="PF02283">
    <property type="entry name" value="CobU"/>
    <property type="match status" value="1"/>
</dbReference>
<evidence type="ECO:0000256" key="6">
    <source>
        <dbReference type="ARBA" id="ARBA00005159"/>
    </source>
</evidence>
<comment type="function">
    <text evidence="4 14">Catalyzes ATP-dependent phosphorylation of adenosylcobinamide and addition of GMP to adenosylcobinamide phosphate.</text>
</comment>
<dbReference type="EC" id="2.7.7.62" evidence="14"/>
<keyword evidence="10 14" id="KW-0547">Nucleotide-binding</keyword>
<evidence type="ECO:0000256" key="1">
    <source>
        <dbReference type="ARBA" id="ARBA00000312"/>
    </source>
</evidence>
<comment type="catalytic activity">
    <reaction evidence="3">
        <text>adenosylcob(III)inamide + GTP = adenosylcob(III)inamide phosphate + GDP + H(+)</text>
        <dbReference type="Rhea" id="RHEA:15765"/>
        <dbReference type="ChEBI" id="CHEBI:2480"/>
        <dbReference type="ChEBI" id="CHEBI:15378"/>
        <dbReference type="ChEBI" id="CHEBI:37565"/>
        <dbReference type="ChEBI" id="CHEBI:58189"/>
        <dbReference type="ChEBI" id="CHEBI:58502"/>
        <dbReference type="EC" id="2.7.1.156"/>
    </reaction>
</comment>
<proteinExistence type="inferred from homology"/>
<dbReference type="Gene3D" id="3.40.50.300">
    <property type="entry name" value="P-loop containing nucleotide triphosphate hydrolases"/>
    <property type="match status" value="1"/>
</dbReference>
<feature type="binding site" evidence="16">
    <location>
        <position position="85"/>
    </location>
    <ligand>
        <name>GTP</name>
        <dbReference type="ChEBI" id="CHEBI:37565"/>
    </ligand>
</feature>
<dbReference type="AlphaFoldDB" id="A0A6J4NU78"/>
<dbReference type="PANTHER" id="PTHR34848:SF1">
    <property type="entry name" value="BIFUNCTIONAL ADENOSYLCOBALAMIN BIOSYNTHESIS PROTEIN COBU"/>
    <property type="match status" value="1"/>
</dbReference>
<dbReference type="PANTHER" id="PTHR34848">
    <property type="match status" value="1"/>
</dbReference>
<dbReference type="GO" id="GO:0009236">
    <property type="term" value="P:cobalamin biosynthetic process"/>
    <property type="evidence" value="ECO:0007669"/>
    <property type="project" value="UniProtKB-UniRule"/>
</dbReference>
<organism evidence="17">
    <name type="scientific">uncultured Rubellimicrobium sp</name>
    <dbReference type="NCBI Taxonomy" id="543078"/>
    <lineage>
        <taxon>Bacteria</taxon>
        <taxon>Pseudomonadati</taxon>
        <taxon>Pseudomonadota</taxon>
        <taxon>Alphaproteobacteria</taxon>
        <taxon>Rhodobacterales</taxon>
        <taxon>Roseobacteraceae</taxon>
        <taxon>Rubellimicrobium</taxon>
        <taxon>environmental samples</taxon>
    </lineage>
</organism>
<dbReference type="InterPro" id="IPR027417">
    <property type="entry name" value="P-loop_NTPase"/>
</dbReference>
<evidence type="ECO:0000313" key="17">
    <source>
        <dbReference type="EMBL" id="CAA9396997.1"/>
    </source>
</evidence>
<comment type="catalytic activity">
    <reaction evidence="2 14">
        <text>adenosylcob(III)inamide phosphate + GTP + H(+) = adenosylcob(III)inamide-GDP + diphosphate</text>
        <dbReference type="Rhea" id="RHEA:22712"/>
        <dbReference type="ChEBI" id="CHEBI:15378"/>
        <dbReference type="ChEBI" id="CHEBI:33019"/>
        <dbReference type="ChEBI" id="CHEBI:37565"/>
        <dbReference type="ChEBI" id="CHEBI:58502"/>
        <dbReference type="ChEBI" id="CHEBI:60487"/>
        <dbReference type="EC" id="2.7.7.62"/>
    </reaction>
</comment>
<dbReference type="GO" id="GO:0005524">
    <property type="term" value="F:ATP binding"/>
    <property type="evidence" value="ECO:0007669"/>
    <property type="project" value="UniProtKB-UniRule"/>
</dbReference>
<evidence type="ECO:0000256" key="10">
    <source>
        <dbReference type="ARBA" id="ARBA00022741"/>
    </source>
</evidence>
<dbReference type="InterPro" id="IPR003203">
    <property type="entry name" value="CobU/CobP"/>
</dbReference>
<name>A0A6J4NU78_9RHOB</name>
<feature type="active site" description="GMP-histidine intermediate" evidence="15">
    <location>
        <position position="52"/>
    </location>
</feature>
<evidence type="ECO:0000256" key="9">
    <source>
        <dbReference type="ARBA" id="ARBA00022679"/>
    </source>
</evidence>
<dbReference type="GO" id="GO:0008820">
    <property type="term" value="F:cobinamide phosphate guanylyltransferase activity"/>
    <property type="evidence" value="ECO:0007669"/>
    <property type="project" value="UniProtKB-UniRule"/>
</dbReference>
<keyword evidence="9 14" id="KW-0808">Transferase</keyword>
<comment type="pathway">
    <text evidence="5 14">Cofactor biosynthesis; adenosylcobalamin biosynthesis; adenosylcobalamin from cob(II)yrinate a,c-diamide: step 6/7.</text>
</comment>
<dbReference type="PIRSF" id="PIRSF006135">
    <property type="entry name" value="CobU"/>
    <property type="match status" value="1"/>
</dbReference>
<dbReference type="UniPathway" id="UPA00148">
    <property type="reaction ID" value="UER00236"/>
</dbReference>
<evidence type="ECO:0000256" key="8">
    <source>
        <dbReference type="ARBA" id="ARBA00022573"/>
    </source>
</evidence>
<evidence type="ECO:0000256" key="2">
    <source>
        <dbReference type="ARBA" id="ARBA00000711"/>
    </source>
</evidence>
<feature type="binding site" evidence="16">
    <location>
        <begin position="53"/>
        <end position="56"/>
    </location>
    <ligand>
        <name>GTP</name>
        <dbReference type="ChEBI" id="CHEBI:37565"/>
    </ligand>
</feature>
<evidence type="ECO:0000256" key="5">
    <source>
        <dbReference type="ARBA" id="ARBA00004692"/>
    </source>
</evidence>
<evidence type="ECO:0000256" key="4">
    <source>
        <dbReference type="ARBA" id="ARBA00003889"/>
    </source>
</evidence>
<keyword evidence="12 14" id="KW-0067">ATP-binding</keyword>
<sequence>MPLQKLALVLGGASSGKSALAENLVTGTGLSRVYLATAQAWDAEMTAKIARHRDARGPAWRTVECPRDIGGALRNVMPTEAVLIDCATLWLTNQILADADLAAAEAELFDALAACPGPVVVVSNEVGLGIVPDTPLGRRFRDAQGGLNQRLAARADLVVFVAAGLPMVLKGALP</sequence>
<dbReference type="GO" id="GO:0005525">
    <property type="term" value="F:GTP binding"/>
    <property type="evidence" value="ECO:0007669"/>
    <property type="project" value="UniProtKB-UniRule"/>
</dbReference>
<dbReference type="EC" id="2.7.1.156" evidence="14"/>
<evidence type="ECO:0000256" key="11">
    <source>
        <dbReference type="ARBA" id="ARBA00022777"/>
    </source>
</evidence>
<evidence type="ECO:0000256" key="16">
    <source>
        <dbReference type="PIRSR" id="PIRSR006135-2"/>
    </source>
</evidence>
<evidence type="ECO:0000256" key="15">
    <source>
        <dbReference type="PIRSR" id="PIRSR006135-1"/>
    </source>
</evidence>
<feature type="binding site" evidence="16">
    <location>
        <begin position="36"/>
        <end position="38"/>
    </location>
    <ligand>
        <name>GTP</name>
        <dbReference type="ChEBI" id="CHEBI:37565"/>
    </ligand>
</feature>
<protein>
    <recommendedName>
        <fullName evidence="14">Bifunctional adenosylcobalamin biosynthesis protein</fullName>
        <ecNumber evidence="14">2.7.1.156</ecNumber>
        <ecNumber evidence="14">2.7.7.62</ecNumber>
    </recommendedName>
</protein>
<feature type="binding site" evidence="16">
    <location>
        <position position="64"/>
    </location>
    <ligand>
        <name>GTP</name>
        <dbReference type="ChEBI" id="CHEBI:37565"/>
    </ligand>
</feature>
<dbReference type="SUPFAM" id="SSF52540">
    <property type="entry name" value="P-loop containing nucleoside triphosphate hydrolases"/>
    <property type="match status" value="1"/>
</dbReference>
<gene>
    <name evidence="17" type="ORF">AVDCRST_MAG15-782</name>
</gene>
<keyword evidence="8 14" id="KW-0169">Cobalamin biosynthesis</keyword>
<accession>A0A6J4NU78</accession>
<feature type="binding site" evidence="16">
    <location>
        <begin position="11"/>
        <end position="18"/>
    </location>
    <ligand>
        <name>GTP</name>
        <dbReference type="ChEBI" id="CHEBI:37565"/>
    </ligand>
</feature>
<reference evidence="17" key="1">
    <citation type="submission" date="2020-02" db="EMBL/GenBank/DDBJ databases">
        <authorList>
            <person name="Meier V. D."/>
        </authorList>
    </citation>
    <scope>NUCLEOTIDE SEQUENCE</scope>
    <source>
        <strain evidence="17">AVDCRST_MAG15</strain>
    </source>
</reference>